<feature type="transmembrane region" description="Helical" evidence="1">
    <location>
        <begin position="6"/>
        <end position="27"/>
    </location>
</feature>
<dbReference type="EMBL" id="FOOE01000009">
    <property type="protein sequence ID" value="SFF75939.1"/>
    <property type="molecule type" value="Genomic_DNA"/>
</dbReference>
<keyword evidence="1" id="KW-0812">Transmembrane</keyword>
<dbReference type="RefSeq" id="WP_035770265.1">
    <property type="nucleotide sequence ID" value="NZ_BAAACD010000005.1"/>
</dbReference>
<evidence type="ECO:0000313" key="4">
    <source>
        <dbReference type="Proteomes" id="UP000182135"/>
    </source>
</evidence>
<proteinExistence type="predicted"/>
<gene>
    <name evidence="2" type="ORF">DBY38_11095</name>
    <name evidence="3" type="ORF">SAMN04487885_10987</name>
</gene>
<evidence type="ECO:0000256" key="1">
    <source>
        <dbReference type="SAM" id="Phobius"/>
    </source>
</evidence>
<evidence type="ECO:0000313" key="3">
    <source>
        <dbReference type="EMBL" id="SFF75939.1"/>
    </source>
</evidence>
<name>A0A1I2LBU5_9CLOT</name>
<protein>
    <submittedName>
        <fullName evidence="3">Uncharacterized protein</fullName>
    </submittedName>
</protein>
<dbReference type="AlphaFoldDB" id="A0A1I2LBU5"/>
<organism evidence="3 4">
    <name type="scientific">Clostridium cadaveris</name>
    <dbReference type="NCBI Taxonomy" id="1529"/>
    <lineage>
        <taxon>Bacteria</taxon>
        <taxon>Bacillati</taxon>
        <taxon>Bacillota</taxon>
        <taxon>Clostridia</taxon>
        <taxon>Eubacteriales</taxon>
        <taxon>Clostridiaceae</taxon>
        <taxon>Clostridium</taxon>
    </lineage>
</organism>
<dbReference type="Proteomes" id="UP000246114">
    <property type="component" value="Unassembled WGS sequence"/>
</dbReference>
<evidence type="ECO:0000313" key="2">
    <source>
        <dbReference type="EMBL" id="PWL52468.1"/>
    </source>
</evidence>
<sequence>MVLFIQILAAITMLFFIGMTIAAFVTLNKMFYQMKYKNYILEKLNQNIVLLRKDYVDDQSFYNDCDDEALDDEPIIEKKEAE</sequence>
<dbReference type="OrthoDB" id="1933462at2"/>
<reference evidence="3 4" key="1">
    <citation type="submission" date="2016-10" db="EMBL/GenBank/DDBJ databases">
        <authorList>
            <person name="de Groot N.N."/>
        </authorList>
    </citation>
    <scope>NUCLEOTIDE SEQUENCE [LARGE SCALE GENOMIC DNA]</scope>
    <source>
        <strain evidence="3 4">NLAE-zl-G419</strain>
    </source>
</reference>
<dbReference type="GeneID" id="90545866"/>
<keyword evidence="4" id="KW-1185">Reference proteome</keyword>
<reference evidence="2 5" key="2">
    <citation type="submission" date="2018-03" db="EMBL/GenBank/DDBJ databases">
        <title>The uncultured portion of the human microbiome is neutrally assembled.</title>
        <authorList>
            <person name="Jeraldo P."/>
            <person name="Boardman L."/>
            <person name="White B.A."/>
            <person name="Nelson H."/>
            <person name="Goldenfeld N."/>
            <person name="Chia N."/>
        </authorList>
    </citation>
    <scope>NUCLEOTIDE SEQUENCE [LARGE SCALE GENOMIC DNA]</scope>
    <source>
        <strain evidence="2">CIM:MAG 903</strain>
    </source>
</reference>
<keyword evidence="1" id="KW-0472">Membrane</keyword>
<dbReference type="STRING" id="1529.SAMN04487885_10987"/>
<dbReference type="EMBL" id="QAMZ01000049">
    <property type="protein sequence ID" value="PWL52468.1"/>
    <property type="molecule type" value="Genomic_DNA"/>
</dbReference>
<dbReference type="Proteomes" id="UP000182135">
    <property type="component" value="Unassembled WGS sequence"/>
</dbReference>
<evidence type="ECO:0000313" key="5">
    <source>
        <dbReference type="Proteomes" id="UP000246114"/>
    </source>
</evidence>
<accession>A0A1I2LBU5</accession>
<keyword evidence="1" id="KW-1133">Transmembrane helix</keyword>